<proteinExistence type="predicted"/>
<dbReference type="PANTHER" id="PTHR33221:SF5">
    <property type="entry name" value="HTH-TYPE TRANSCRIPTIONAL REGULATOR ISCR"/>
    <property type="match status" value="1"/>
</dbReference>
<dbReference type="Pfam" id="PF02082">
    <property type="entry name" value="Rrf2"/>
    <property type="match status" value="1"/>
</dbReference>
<keyword evidence="1" id="KW-0238">DNA-binding</keyword>
<dbReference type="SUPFAM" id="SSF46785">
    <property type="entry name" value="Winged helix' DNA-binding domain"/>
    <property type="match status" value="1"/>
</dbReference>
<dbReference type="GO" id="GO:0003700">
    <property type="term" value="F:DNA-binding transcription factor activity"/>
    <property type="evidence" value="ECO:0007669"/>
    <property type="project" value="TreeGrafter"/>
</dbReference>
<dbReference type="InterPro" id="IPR036388">
    <property type="entry name" value="WH-like_DNA-bd_sf"/>
</dbReference>
<reference evidence="2" key="1">
    <citation type="submission" date="2012-11" db="EMBL/GenBank/DDBJ databases">
        <title>Dependencies among metagenomic species, viruses, plasmids and units of genetic variation.</title>
        <authorList>
            <person name="Nielsen H.B."/>
            <person name="Almeida M."/>
            <person name="Juncker A.S."/>
            <person name="Rasmussen S."/>
            <person name="Li J."/>
            <person name="Sunagawa S."/>
            <person name="Plichta D."/>
            <person name="Gautier L."/>
            <person name="Le Chatelier E."/>
            <person name="Peletier E."/>
            <person name="Bonde I."/>
            <person name="Nielsen T."/>
            <person name="Manichanh C."/>
            <person name="Arumugam M."/>
            <person name="Batto J."/>
            <person name="Santos M.B.Q.D."/>
            <person name="Blom N."/>
            <person name="Borruel N."/>
            <person name="Burgdorf K.S."/>
            <person name="Boumezbeur F."/>
            <person name="Casellas F."/>
            <person name="Dore J."/>
            <person name="Guarner F."/>
            <person name="Hansen T."/>
            <person name="Hildebrand F."/>
            <person name="Kaas R.S."/>
            <person name="Kennedy S."/>
            <person name="Kristiansen K."/>
            <person name="Kultima J.R."/>
            <person name="Leonard P."/>
            <person name="Levenez F."/>
            <person name="Lund O."/>
            <person name="Moumen B."/>
            <person name="Le Paslier D."/>
            <person name="Pons N."/>
            <person name="Pedersen O."/>
            <person name="Prifti E."/>
            <person name="Qin J."/>
            <person name="Raes J."/>
            <person name="Tap J."/>
            <person name="Tims S."/>
            <person name="Ussery D.W."/>
            <person name="Yamada T."/>
            <person name="MetaHit consortium"/>
            <person name="Renault P."/>
            <person name="Sicheritz-Ponten T."/>
            <person name="Bork P."/>
            <person name="Wang J."/>
            <person name="Brunak S."/>
            <person name="Ehrlich S.D."/>
        </authorList>
    </citation>
    <scope>NUCLEOTIDE SEQUENCE [LARGE SCALE GENOMIC DNA]</scope>
</reference>
<organism evidence="2 3">
    <name type="scientific">Bacteroides pectinophilus CAG:437</name>
    <dbReference type="NCBI Taxonomy" id="1263051"/>
    <lineage>
        <taxon>Bacteria</taxon>
        <taxon>Bacillati</taxon>
        <taxon>Bacillota</taxon>
        <taxon>Clostridia</taxon>
        <taxon>Eubacteriales</taxon>
    </lineage>
</organism>
<dbReference type="NCBIfam" id="TIGR00738">
    <property type="entry name" value="rrf2_super"/>
    <property type="match status" value="1"/>
</dbReference>
<evidence type="ECO:0008006" key="4">
    <source>
        <dbReference type="Google" id="ProtNLM"/>
    </source>
</evidence>
<comment type="caution">
    <text evidence="2">The sequence shown here is derived from an EMBL/GenBank/DDBJ whole genome shotgun (WGS) entry which is preliminary data.</text>
</comment>
<evidence type="ECO:0000256" key="1">
    <source>
        <dbReference type="ARBA" id="ARBA00023125"/>
    </source>
</evidence>
<dbReference type="GO" id="GO:0005829">
    <property type="term" value="C:cytosol"/>
    <property type="evidence" value="ECO:0007669"/>
    <property type="project" value="TreeGrafter"/>
</dbReference>
<gene>
    <name evidence="2" type="ORF">BN656_01680</name>
</gene>
<dbReference type="Proteomes" id="UP000018141">
    <property type="component" value="Unassembled WGS sequence"/>
</dbReference>
<dbReference type="PANTHER" id="PTHR33221">
    <property type="entry name" value="WINGED HELIX-TURN-HELIX TRANSCRIPTIONAL REGULATOR, RRF2 FAMILY"/>
    <property type="match status" value="1"/>
</dbReference>
<dbReference type="InterPro" id="IPR036390">
    <property type="entry name" value="WH_DNA-bd_sf"/>
</dbReference>
<dbReference type="InterPro" id="IPR000944">
    <property type="entry name" value="Tscrpt_reg_Rrf2"/>
</dbReference>
<dbReference type="PROSITE" id="PS51197">
    <property type="entry name" value="HTH_RRF2_2"/>
    <property type="match status" value="1"/>
</dbReference>
<name>R7B1C5_9FIRM</name>
<evidence type="ECO:0000313" key="2">
    <source>
        <dbReference type="EMBL" id="CDD57512.1"/>
    </source>
</evidence>
<protein>
    <recommendedName>
        <fullName evidence="4">Rrf2 family transcriptional regulator</fullName>
    </recommendedName>
</protein>
<dbReference type="AlphaFoldDB" id="R7B1C5"/>
<accession>R7B1C5</accession>
<dbReference type="Gene3D" id="1.10.10.10">
    <property type="entry name" value="Winged helix-like DNA-binding domain superfamily/Winged helix DNA-binding domain"/>
    <property type="match status" value="1"/>
</dbReference>
<dbReference type="EMBL" id="CBHH010000049">
    <property type="protein sequence ID" value="CDD57512.1"/>
    <property type="molecule type" value="Genomic_DNA"/>
</dbReference>
<dbReference type="GO" id="GO:0003677">
    <property type="term" value="F:DNA binding"/>
    <property type="evidence" value="ECO:0007669"/>
    <property type="project" value="UniProtKB-KW"/>
</dbReference>
<sequence>MISTKGRYALRVMTDLAQHGTGDFIPLKEISARQGISLKYLESIMTILSKGHMVRSASGKGGGYCLIKSPAEYRVGDILRLTEGDLAPVACLAPDTKKCDLTNECYTLPFWKGLGDAINEYLDGHTLADLVSGSSMQHCTASHDNN</sequence>
<evidence type="ECO:0000313" key="3">
    <source>
        <dbReference type="Proteomes" id="UP000018141"/>
    </source>
</evidence>